<feature type="region of interest" description="Disordered" evidence="1">
    <location>
        <begin position="171"/>
        <end position="229"/>
    </location>
</feature>
<organism evidence="2 3">
    <name type="scientific">Puccinia triticina</name>
    <dbReference type="NCBI Taxonomy" id="208348"/>
    <lineage>
        <taxon>Eukaryota</taxon>
        <taxon>Fungi</taxon>
        <taxon>Dikarya</taxon>
        <taxon>Basidiomycota</taxon>
        <taxon>Pucciniomycotina</taxon>
        <taxon>Pucciniomycetes</taxon>
        <taxon>Pucciniales</taxon>
        <taxon>Pucciniaceae</taxon>
        <taxon>Puccinia</taxon>
    </lineage>
</organism>
<dbReference type="PANTHER" id="PTHR47807">
    <property type="entry name" value="PROTEIN TBF1"/>
    <property type="match status" value="1"/>
</dbReference>
<dbReference type="Proteomes" id="UP001164743">
    <property type="component" value="Chromosome 11A"/>
</dbReference>
<accession>A0ABY7D3X8</accession>
<dbReference type="RefSeq" id="XP_053025177.1">
    <property type="nucleotide sequence ID" value="XM_053161208.1"/>
</dbReference>
<evidence type="ECO:0000313" key="2">
    <source>
        <dbReference type="EMBL" id="WAQ89622.1"/>
    </source>
</evidence>
<proteinExistence type="predicted"/>
<reference evidence="2" key="1">
    <citation type="submission" date="2022-10" db="EMBL/GenBank/DDBJ databases">
        <title>Puccinia triticina Genome sequencing and assembly.</title>
        <authorList>
            <person name="Li C."/>
        </authorList>
    </citation>
    <scope>NUCLEOTIDE SEQUENCE</scope>
    <source>
        <strain evidence="2">Pt15</strain>
    </source>
</reference>
<sequence length="242" mass="26364">MDALAFIWPQCIALKAAFASRLPPIYFAICRPNIAFVAEYVLYVMPGEEAYGKNDIVFACEGFLPLVLDPEMVLDPQSWKLFNKLKIYIQRLDQTGQEKADSRVLPTLFVESLSSYSGLDVVPAESEIEFEKLLIGAGADLALVQSRHPYSKFAVWAIEFLHRCASPVDHQAAEQEQTGPSSAASPSTGTSRKRARQSEHGPGPSSPLPTPASPGSAPHSSGVHVDINVGRVSEEEYPFGMA</sequence>
<dbReference type="GeneID" id="77802103"/>
<gene>
    <name evidence="2" type="ORF">PtA15_11A312</name>
</gene>
<name>A0ABY7D3X8_9BASI</name>
<keyword evidence="3" id="KW-1185">Reference proteome</keyword>
<evidence type="ECO:0000256" key="1">
    <source>
        <dbReference type="SAM" id="MobiDB-lite"/>
    </source>
</evidence>
<protein>
    <submittedName>
        <fullName evidence="2">Uncharacterized protein</fullName>
    </submittedName>
</protein>
<dbReference type="InterPro" id="IPR052833">
    <property type="entry name" value="Telomeric_DNA-bd_trans-reg"/>
</dbReference>
<feature type="compositionally biased region" description="Low complexity" evidence="1">
    <location>
        <begin position="213"/>
        <end position="222"/>
    </location>
</feature>
<dbReference type="PANTHER" id="PTHR47807:SF1">
    <property type="entry name" value="PROTEIN TBF1"/>
    <property type="match status" value="1"/>
</dbReference>
<dbReference type="EMBL" id="CP110431">
    <property type="protein sequence ID" value="WAQ89622.1"/>
    <property type="molecule type" value="Genomic_DNA"/>
</dbReference>
<feature type="compositionally biased region" description="Low complexity" evidence="1">
    <location>
        <begin position="178"/>
        <end position="190"/>
    </location>
</feature>
<evidence type="ECO:0000313" key="3">
    <source>
        <dbReference type="Proteomes" id="UP001164743"/>
    </source>
</evidence>